<keyword evidence="2" id="KW-1133">Transmembrane helix</keyword>
<name>A0A9X0ADJ0_9HELO</name>
<dbReference type="AlphaFoldDB" id="A0A9X0ADJ0"/>
<reference evidence="3" key="1">
    <citation type="submission" date="2022-11" db="EMBL/GenBank/DDBJ databases">
        <title>Genome Resource of Sclerotinia nivalis Strain SnTB1, a Plant Pathogen Isolated from American Ginseng.</title>
        <authorList>
            <person name="Fan S."/>
        </authorList>
    </citation>
    <scope>NUCLEOTIDE SEQUENCE</scope>
    <source>
        <strain evidence="3">SnTB1</strain>
    </source>
</reference>
<protein>
    <submittedName>
        <fullName evidence="3">Uncharacterized protein</fullName>
    </submittedName>
</protein>
<dbReference type="EMBL" id="JAPEIS010000012">
    <property type="protein sequence ID" value="KAJ8060867.1"/>
    <property type="molecule type" value="Genomic_DNA"/>
</dbReference>
<comment type="caution">
    <text evidence="3">The sequence shown here is derived from an EMBL/GenBank/DDBJ whole genome shotgun (WGS) entry which is preliminary data.</text>
</comment>
<keyword evidence="2" id="KW-0472">Membrane</keyword>
<organism evidence="3 4">
    <name type="scientific">Sclerotinia nivalis</name>
    <dbReference type="NCBI Taxonomy" id="352851"/>
    <lineage>
        <taxon>Eukaryota</taxon>
        <taxon>Fungi</taxon>
        <taxon>Dikarya</taxon>
        <taxon>Ascomycota</taxon>
        <taxon>Pezizomycotina</taxon>
        <taxon>Leotiomycetes</taxon>
        <taxon>Helotiales</taxon>
        <taxon>Sclerotiniaceae</taxon>
        <taxon>Sclerotinia</taxon>
    </lineage>
</organism>
<accession>A0A9X0ADJ0</accession>
<feature type="compositionally biased region" description="Basic and acidic residues" evidence="1">
    <location>
        <begin position="89"/>
        <end position="109"/>
    </location>
</feature>
<dbReference type="OrthoDB" id="10408052at2759"/>
<proteinExistence type="predicted"/>
<sequence length="167" mass="18667">MAPIYHELAEHTPYLNLTKSLYTTTTGIQPDLTSKISPIEHGSTNHVNTNTVHTSTHNTTLALILAFVVLVGISFWKWCCVRNDRRSKVHKGENLEEDAGKPGESEESHSIAVEETQERKDGLDITNVRSEDVRNEDVQIQTPNSPPSQSQQECMDGVDEANITDRK</sequence>
<feature type="compositionally biased region" description="Low complexity" evidence="1">
    <location>
        <begin position="139"/>
        <end position="152"/>
    </location>
</feature>
<keyword evidence="4" id="KW-1185">Reference proteome</keyword>
<feature type="compositionally biased region" description="Basic and acidic residues" evidence="1">
    <location>
        <begin position="116"/>
        <end position="137"/>
    </location>
</feature>
<keyword evidence="2" id="KW-0812">Transmembrane</keyword>
<evidence type="ECO:0000313" key="3">
    <source>
        <dbReference type="EMBL" id="KAJ8060867.1"/>
    </source>
</evidence>
<feature type="region of interest" description="Disordered" evidence="1">
    <location>
        <begin position="89"/>
        <end position="167"/>
    </location>
</feature>
<gene>
    <name evidence="3" type="ORF">OCU04_009949</name>
</gene>
<dbReference type="Proteomes" id="UP001152300">
    <property type="component" value="Unassembled WGS sequence"/>
</dbReference>
<evidence type="ECO:0000256" key="2">
    <source>
        <dbReference type="SAM" id="Phobius"/>
    </source>
</evidence>
<feature type="transmembrane region" description="Helical" evidence="2">
    <location>
        <begin position="61"/>
        <end position="81"/>
    </location>
</feature>
<evidence type="ECO:0000256" key="1">
    <source>
        <dbReference type="SAM" id="MobiDB-lite"/>
    </source>
</evidence>
<evidence type="ECO:0000313" key="4">
    <source>
        <dbReference type="Proteomes" id="UP001152300"/>
    </source>
</evidence>